<dbReference type="Gene3D" id="2.60.120.260">
    <property type="entry name" value="Galactose-binding domain-like"/>
    <property type="match status" value="1"/>
</dbReference>
<evidence type="ECO:0000256" key="1">
    <source>
        <dbReference type="ARBA" id="ARBA00022801"/>
    </source>
</evidence>
<dbReference type="InterPro" id="IPR050585">
    <property type="entry name" value="Xaa-Pro_dipeptidyl-ppase/CocE"/>
</dbReference>
<gene>
    <name evidence="3" type="ORF">H9634_02690</name>
</gene>
<dbReference type="Pfam" id="PF08530">
    <property type="entry name" value="PepX_C"/>
    <property type="match status" value="1"/>
</dbReference>
<dbReference type="GO" id="GO:0016787">
    <property type="term" value="F:hydrolase activity"/>
    <property type="evidence" value="ECO:0007669"/>
    <property type="project" value="UniProtKB-KW"/>
</dbReference>
<dbReference type="InterPro" id="IPR005674">
    <property type="entry name" value="CocE/Ser_esterase"/>
</dbReference>
<dbReference type="RefSeq" id="WP_191725260.1">
    <property type="nucleotide sequence ID" value="NZ_JACSPY010000002.1"/>
</dbReference>
<comment type="caution">
    <text evidence="3">The sequence shown here is derived from an EMBL/GenBank/DDBJ whole genome shotgun (WGS) entry which is preliminary data.</text>
</comment>
<protein>
    <submittedName>
        <fullName evidence="3">CocE/NonD family hydrolase</fullName>
    </submittedName>
</protein>
<dbReference type="Pfam" id="PF02129">
    <property type="entry name" value="Peptidase_S15"/>
    <property type="match status" value="1"/>
</dbReference>
<reference evidence="3 4" key="1">
    <citation type="submission" date="2020-08" db="EMBL/GenBank/DDBJ databases">
        <title>A Genomic Blueprint of the Chicken Gut Microbiome.</title>
        <authorList>
            <person name="Gilroy R."/>
            <person name="Ravi A."/>
            <person name="Getino M."/>
            <person name="Pursley I."/>
            <person name="Horton D.L."/>
            <person name="Alikhan N.-F."/>
            <person name="Baker D."/>
            <person name="Gharbi K."/>
            <person name="Hall N."/>
            <person name="Watson M."/>
            <person name="Adriaenssens E.M."/>
            <person name="Foster-Nyarko E."/>
            <person name="Jarju S."/>
            <person name="Secka A."/>
            <person name="Antonio M."/>
            <person name="Oren A."/>
            <person name="Chaudhuri R."/>
            <person name="La Ragione R.M."/>
            <person name="Hildebrand F."/>
            <person name="Pallen M.J."/>
        </authorList>
    </citation>
    <scope>NUCLEOTIDE SEQUENCE [LARGE SCALE GENOMIC DNA]</scope>
    <source>
        <strain evidence="3 4">Re57</strain>
    </source>
</reference>
<dbReference type="NCBIfam" id="TIGR00976">
    <property type="entry name" value="CocE_NonD"/>
    <property type="match status" value="1"/>
</dbReference>
<dbReference type="Gene3D" id="1.10.3020.10">
    <property type="entry name" value="alpha-amino acid ester hydrolase ( Helical cap domain)"/>
    <property type="match status" value="1"/>
</dbReference>
<dbReference type="SUPFAM" id="SSF53474">
    <property type="entry name" value="alpha/beta-Hydrolases"/>
    <property type="match status" value="1"/>
</dbReference>
<organism evidence="3 4">
    <name type="scientific">Brevibacterium gallinarum</name>
    <dbReference type="NCBI Taxonomy" id="2762220"/>
    <lineage>
        <taxon>Bacteria</taxon>
        <taxon>Bacillati</taxon>
        <taxon>Actinomycetota</taxon>
        <taxon>Actinomycetes</taxon>
        <taxon>Micrococcales</taxon>
        <taxon>Brevibacteriaceae</taxon>
        <taxon>Brevibacterium</taxon>
    </lineage>
</organism>
<evidence type="ECO:0000313" key="3">
    <source>
        <dbReference type="EMBL" id="MBD8019688.1"/>
    </source>
</evidence>
<dbReference type="Proteomes" id="UP000651517">
    <property type="component" value="Unassembled WGS sequence"/>
</dbReference>
<dbReference type="EMBL" id="JACSPY010000002">
    <property type="protein sequence ID" value="MBD8019688.1"/>
    <property type="molecule type" value="Genomic_DNA"/>
</dbReference>
<sequence length="605" mass="65713">MQMLSDVMVPMPDGVRLATDVWLPDTAGPHPIVMERTPYGKTLQSRSEVDASGREISRAEMAAHFTAHGIGVVFQDCRGRHGSEGVFTKYVNEAEDGAATMAWLLAQPWCNGRVGTMGLSYAAHTQLALACLNPPGLQTMVLDSGGFANAYRCGIRQGGAFELKQATWAYRQARLARGRSGALTASEADDLRAWFARMPWARGDSPLSDHPEYEEYLFEQWEHGTFDEHWDQPGLCAETRYEAIPDIPMLWMSSWYDVYAPSTVQNFAAMSGGGRTAPQRLIMGPWLHGDRTIPHAGDADFGQEAVFDGSIASSWLDCRIDWFAEHLLETGTAGKTRADIFVMGAGTGARTSDGRIDAGGTWQTFPSWPVPEARELSLRLGAGGTLTTAGEPQDGEASAPVLVADPARPVPTIGGALTSGQPIFFGGVFDQREQAGFFGSDGSGRSLADREDVLTFRTAPLEEDLTLIGPVRLRVWVRSDGPDCDIAATLIDEHPPSADWPEGFALNLCHGITRVRYRESFTYPRLLEDGEIAEVTVEVFPTAALLRAGHRLRLDLAGSRFPHFDVNPNTGAAEGVPGPGRVAHTEIFTDDARPSQLEISVLPTP</sequence>
<evidence type="ECO:0000313" key="4">
    <source>
        <dbReference type="Proteomes" id="UP000651517"/>
    </source>
</evidence>
<dbReference type="Gene3D" id="3.40.50.1820">
    <property type="entry name" value="alpha/beta hydrolase"/>
    <property type="match status" value="1"/>
</dbReference>
<keyword evidence="1 3" id="KW-0378">Hydrolase</keyword>
<dbReference type="InterPro" id="IPR008979">
    <property type="entry name" value="Galactose-bd-like_sf"/>
</dbReference>
<feature type="domain" description="Xaa-Pro dipeptidyl-peptidase C-terminal" evidence="2">
    <location>
        <begin position="320"/>
        <end position="598"/>
    </location>
</feature>
<name>A0ABR8WRJ7_9MICO</name>
<evidence type="ECO:0000259" key="2">
    <source>
        <dbReference type="SMART" id="SM00939"/>
    </source>
</evidence>
<accession>A0ABR8WRJ7</accession>
<dbReference type="PANTHER" id="PTHR43056:SF10">
    <property type="entry name" value="COCE_NOND FAMILY, PUTATIVE (AFU_ORTHOLOGUE AFUA_7G00600)-RELATED"/>
    <property type="match status" value="1"/>
</dbReference>
<dbReference type="InterPro" id="IPR000383">
    <property type="entry name" value="Xaa-Pro-like_dom"/>
</dbReference>
<dbReference type="InterPro" id="IPR029058">
    <property type="entry name" value="AB_hydrolase_fold"/>
</dbReference>
<dbReference type="InterPro" id="IPR013736">
    <property type="entry name" value="Xaa-Pro_dipept_C"/>
</dbReference>
<dbReference type="SMART" id="SM00939">
    <property type="entry name" value="PepX_C"/>
    <property type="match status" value="1"/>
</dbReference>
<dbReference type="SUPFAM" id="SSF49785">
    <property type="entry name" value="Galactose-binding domain-like"/>
    <property type="match status" value="1"/>
</dbReference>
<keyword evidence="4" id="KW-1185">Reference proteome</keyword>
<proteinExistence type="predicted"/>
<dbReference type="PANTHER" id="PTHR43056">
    <property type="entry name" value="PEPTIDASE S9 PROLYL OLIGOPEPTIDASE"/>
    <property type="match status" value="1"/>
</dbReference>